<evidence type="ECO:0000256" key="7">
    <source>
        <dbReference type="SAM" id="Phobius"/>
    </source>
</evidence>
<dbReference type="PANTHER" id="PTHR30106:SF2">
    <property type="entry name" value="UPF0324 INNER MEMBRANE PROTEIN YEIH"/>
    <property type="match status" value="1"/>
</dbReference>
<evidence type="ECO:0000256" key="6">
    <source>
        <dbReference type="ARBA" id="ARBA00023136"/>
    </source>
</evidence>
<reference evidence="8 9" key="1">
    <citation type="submission" date="2018-04" db="EMBL/GenBank/DDBJ databases">
        <title>Denitrifier Microvirgula.</title>
        <authorList>
            <person name="Anderson E."/>
            <person name="Jang J."/>
            <person name="Ishii S."/>
        </authorList>
    </citation>
    <scope>NUCLEOTIDE SEQUENCE [LARGE SCALE GENOMIC DNA]</scope>
    <source>
        <strain evidence="8 9">BE2.4</strain>
    </source>
</reference>
<dbReference type="KEGG" id="maer:DAI18_08925"/>
<evidence type="ECO:0000256" key="4">
    <source>
        <dbReference type="ARBA" id="ARBA00022692"/>
    </source>
</evidence>
<dbReference type="InterPro" id="IPR004630">
    <property type="entry name" value="UPF0324_YeiH-like"/>
</dbReference>
<dbReference type="PANTHER" id="PTHR30106">
    <property type="entry name" value="INNER MEMBRANE PROTEIN YEIH-RELATED"/>
    <property type="match status" value="1"/>
</dbReference>
<keyword evidence="9" id="KW-1185">Reference proteome</keyword>
<dbReference type="NCBIfam" id="TIGR00698">
    <property type="entry name" value="YeiH family putative sulfate export transporter"/>
    <property type="match status" value="1"/>
</dbReference>
<feature type="transmembrane region" description="Helical" evidence="7">
    <location>
        <begin position="231"/>
        <end position="249"/>
    </location>
</feature>
<keyword evidence="3" id="KW-1003">Cell membrane</keyword>
<feature type="transmembrane region" description="Helical" evidence="7">
    <location>
        <begin position="40"/>
        <end position="58"/>
    </location>
</feature>
<feature type="transmembrane region" description="Helical" evidence="7">
    <location>
        <begin position="321"/>
        <end position="343"/>
    </location>
</feature>
<comment type="subcellular location">
    <subcellularLocation>
        <location evidence="1">Cell membrane</location>
        <topology evidence="1">Multi-pass membrane protein</topology>
    </subcellularLocation>
</comment>
<evidence type="ECO:0000313" key="9">
    <source>
        <dbReference type="Proteomes" id="UP000244173"/>
    </source>
</evidence>
<proteinExistence type="inferred from homology"/>
<dbReference type="InterPro" id="IPR018383">
    <property type="entry name" value="UPF0324_pro"/>
</dbReference>
<dbReference type="EMBL" id="CP028519">
    <property type="protein sequence ID" value="AVY94153.1"/>
    <property type="molecule type" value="Genomic_DNA"/>
</dbReference>
<dbReference type="OrthoDB" id="9805703at2"/>
<comment type="similarity">
    <text evidence="2">Belongs to the UPF0324 family.</text>
</comment>
<keyword evidence="5 7" id="KW-1133">Transmembrane helix</keyword>
<feature type="transmembrane region" description="Helical" evidence="7">
    <location>
        <begin position="285"/>
        <end position="309"/>
    </location>
</feature>
<sequence>MLSALLSSLRRRFPGLLLTAVIAALAIRLAGVPVFADNGLSALTFAILIGLLAGNTFYPRLGGPAGPGVLFAKGELLRAGVALYGFKLTFQQVAAVGMAGVMTDLSMLLSTFLLACWFGRRFLGLERDTALLIGAGSSICGAAAVLATAPVLQPRERDVAVAVATVVVFGTLGMVVYPLLWRAMAQLALPGLTQNQFGIYIGATVHEVAQVVAAARAVGEQAADSAMVSKMIRVMMLAPFLLGLSLWLAPRSATPDTPRRITVPVFAFVFIGCVLLNSLDLLPPSVVAALIRIDDVMLACAMAALGLTTHASAVRQAGSRPLALAAVLFVWLVAGGGAISWGWQALLA</sequence>
<dbReference type="STRING" id="1122240.GCA_000620105_03422"/>
<dbReference type="RefSeq" id="WP_107889224.1">
    <property type="nucleotide sequence ID" value="NZ_CP028519.1"/>
</dbReference>
<dbReference type="Pfam" id="PF03601">
    <property type="entry name" value="Cons_hypoth698"/>
    <property type="match status" value="1"/>
</dbReference>
<dbReference type="AlphaFoldDB" id="A0A2S0PA20"/>
<feature type="transmembrane region" description="Helical" evidence="7">
    <location>
        <begin position="93"/>
        <end position="118"/>
    </location>
</feature>
<dbReference type="Proteomes" id="UP000244173">
    <property type="component" value="Chromosome"/>
</dbReference>
<evidence type="ECO:0000256" key="1">
    <source>
        <dbReference type="ARBA" id="ARBA00004651"/>
    </source>
</evidence>
<feature type="transmembrane region" description="Helical" evidence="7">
    <location>
        <begin position="159"/>
        <end position="180"/>
    </location>
</feature>
<accession>A0A2S0PA20</accession>
<feature type="transmembrane region" description="Helical" evidence="7">
    <location>
        <begin position="261"/>
        <end position="279"/>
    </location>
</feature>
<name>A0A2S0PA20_9NEIS</name>
<evidence type="ECO:0000256" key="2">
    <source>
        <dbReference type="ARBA" id="ARBA00007977"/>
    </source>
</evidence>
<evidence type="ECO:0000256" key="3">
    <source>
        <dbReference type="ARBA" id="ARBA00022475"/>
    </source>
</evidence>
<evidence type="ECO:0000313" key="8">
    <source>
        <dbReference type="EMBL" id="AVY94153.1"/>
    </source>
</evidence>
<organism evidence="8 9">
    <name type="scientific">Microvirgula aerodenitrificans</name>
    <dbReference type="NCBI Taxonomy" id="57480"/>
    <lineage>
        <taxon>Bacteria</taxon>
        <taxon>Pseudomonadati</taxon>
        <taxon>Pseudomonadota</taxon>
        <taxon>Betaproteobacteria</taxon>
        <taxon>Neisseriales</taxon>
        <taxon>Aquaspirillaceae</taxon>
        <taxon>Microvirgula</taxon>
    </lineage>
</organism>
<dbReference type="GO" id="GO:0005886">
    <property type="term" value="C:plasma membrane"/>
    <property type="evidence" value="ECO:0007669"/>
    <property type="project" value="UniProtKB-SubCell"/>
</dbReference>
<gene>
    <name evidence="8" type="ORF">DAI18_08925</name>
</gene>
<evidence type="ECO:0000256" key="5">
    <source>
        <dbReference type="ARBA" id="ARBA00022989"/>
    </source>
</evidence>
<protein>
    <submittedName>
        <fullName evidence="8">YeiH family putative sulfate export transporter</fullName>
    </submittedName>
</protein>
<keyword evidence="4 7" id="KW-0812">Transmembrane</keyword>
<feature type="transmembrane region" description="Helical" evidence="7">
    <location>
        <begin position="130"/>
        <end position="152"/>
    </location>
</feature>
<keyword evidence="6 7" id="KW-0472">Membrane</keyword>